<dbReference type="Pfam" id="PF20178">
    <property type="entry name" value="ToxA_N"/>
    <property type="match status" value="1"/>
</dbReference>
<evidence type="ECO:0000259" key="1">
    <source>
        <dbReference type="Pfam" id="PF20178"/>
    </source>
</evidence>
<reference evidence="3 4" key="1">
    <citation type="submission" date="2019-08" db="EMBL/GenBank/DDBJ databases">
        <title>Pseudomonas haemolytica sp. nov. isolated from raw milk and skim milk concentrate.</title>
        <authorList>
            <person name="Hofmann K."/>
            <person name="Huptas C."/>
            <person name="Doll E."/>
            <person name="Scherer S."/>
            <person name="Wenning M."/>
        </authorList>
    </citation>
    <scope>NUCLEOTIDE SEQUENCE [LARGE SCALE GENOMIC DNA]</scope>
    <source>
        <strain evidence="3 4">DSM 108987</strain>
    </source>
</reference>
<feature type="domain" description="Dermonecrotic toxin N-terminal" evidence="1">
    <location>
        <begin position="493"/>
        <end position="715"/>
    </location>
</feature>
<keyword evidence="5" id="KW-1185">Reference proteome</keyword>
<sequence>MHTSLPPASEATQPVTLPVVVPASLSADEQQAHLIRELDRLNAQTDELLQKQPRPGGVYQQQLAAIFPDAPRPIDPNQIFYSRYQLDQAEQLQLLSCEPLGSLIKRLREADAPASQETGAFYRECNTLDADKRLVSIGSIATLTNAPAIAITLSLNTFWTKGQDAQPNPQEQLVFLRRQVLAHQLALGTVDGTLSRAGRALADNVLKYPSAAGREQVFTAANRPMVYRLTLKDGSEFAGAFILSSAGTTAPAGKVMLYSPSEGFEEYASLETLNETVVARIREGLLAGKLLIASLPNAARAVLSDAPELAEQPAQIIADVIIDSVHSLRVRQFHATRNTLRNETLPSAGELDLSADLAPQLDVSHALAARNLRLLEADPVWLKLAEPQEQVQYRELEQALLDSHQALTPLLENIATLQAFSQQETETVLKRQKPAFTNVEIAPYRSLVHLRVSNSRTAEVTGYRDEETATVYISQDPKIHIPEYLAQRKLTWGTWKTQVAVDLRTLESYARRNLDPWSVHDIHRTISATANIFDTAGKKWGALDNTDLRALAQEADIGQKYAAYLRSAFSESGTGSTFATAWQRACAAQMNKDALETRLNPAAHTLFTFQTPGSGFDWIKAINEHPDSTTRPRVSGFEIEVNLLVLGGAQARGQGGQVINRVLVIHRKGTRPDGVSVLYTPEAPDDVPFRELANGLAQLDALKAKPEWKAYFIQRMATNDALEITRIFNDTRGAHRYALTPITGNFLAYLYSAQLGFQLSHADFRSRSNAEISLESTVNAFMFGVETADFLLGLIPAKTAQALLRRSINRGLGLARQLGHRIPGLVKKTGVGQKTSVALAGAAIRPLEPAWLDVVAYRLPVRIEPLFDLPAFAQAHHYKLSRPVGSAPCFFDKHNNQLIAMRDETGRYHLFQSYVEDGARYVKAPAGNRPDFMVVPGDAKSWKPRFERHTRGGGSVLGSLRSLTPEQQVDVDLIAALGVYASEADMRVCEEIIKKMSQHQKRQLLSNARQYARRPLDEAEFRRRLSDPDNLNPRTKNELRNALLTLRIELDIYNELNLSTRIWTPPLSDSNKDQLFKKIKKIIGKNENFSKEILSTIGVLDPDTGAQFLGFTVTKKQERALDVFVNKYKLDTWQEDSINAFLDEGDRYSVVERYASRNQITLETALIQFLSDSDIKEDLALFRIKFLKKKLEDLNVASYADDFKQTRTPYIVISRGNQQSPDAPAHMVDSTAIAKFESGLSQFSTPLEFDTPRVQTHRVDRPAIRPAPPAVPEPIPTRDPAVNIVRLDELAETQKTLLPDPARAKLEDIIQDIEAGRVSRKKIGNFTYVDLPQVQAGAGRGLWRVAIEKAGKEDAKDIFILRGIYDYHASKPVAWGV</sequence>
<evidence type="ECO:0000313" key="3">
    <source>
        <dbReference type="EMBL" id="MRJ35797.1"/>
    </source>
</evidence>
<dbReference type="OrthoDB" id="7011165at2"/>
<evidence type="ECO:0000313" key="4">
    <source>
        <dbReference type="Proteomes" id="UP000408764"/>
    </source>
</evidence>
<protein>
    <recommendedName>
        <fullName evidence="1">Dermonecrotic toxin N-terminal domain-containing protein</fullName>
    </recommendedName>
</protein>
<proteinExistence type="predicted"/>
<gene>
    <name evidence="3" type="ORF">FRT59_02250</name>
    <name evidence="2" type="ORF">JJD71_09700</name>
</gene>
<dbReference type="RefSeq" id="WP_153870299.1">
    <property type="nucleotide sequence ID" value="NZ_JAEKCT010000001.1"/>
</dbReference>
<dbReference type="InterPro" id="IPR046673">
    <property type="entry name" value="ToxA_N"/>
</dbReference>
<evidence type="ECO:0000313" key="5">
    <source>
        <dbReference type="Proteomes" id="UP000620382"/>
    </source>
</evidence>
<comment type="caution">
    <text evidence="3">The sequence shown here is derived from an EMBL/GenBank/DDBJ whole genome shotgun (WGS) entry which is preliminary data.</text>
</comment>
<name>A0A5P1D5T9_9PSED</name>
<accession>A0A5P1D5T9</accession>
<dbReference type="EMBL" id="VOIW01000001">
    <property type="protein sequence ID" value="MRJ35797.1"/>
    <property type="molecule type" value="Genomic_DNA"/>
</dbReference>
<dbReference type="Proteomes" id="UP000620382">
    <property type="component" value="Unassembled WGS sequence"/>
</dbReference>
<reference evidence="2 5" key="2">
    <citation type="submission" date="2021-01" db="EMBL/GenBank/DDBJ databases">
        <title>Antibiotic resistance and phylogeny of Pseudomonas spp. isolated over three decades from chicken meat in the Norwegian food chain.</title>
        <authorList>
            <person name="Moen B."/>
        </authorList>
    </citation>
    <scope>NUCLEOTIDE SEQUENCE [LARGE SCALE GENOMIC DNA]</scope>
    <source>
        <strain evidence="2 5">MF6766</strain>
    </source>
</reference>
<organism evidence="3 4">
    <name type="scientific">Pseudomonas haemolytica</name>
    <dbReference type="NCBI Taxonomy" id="2600065"/>
    <lineage>
        <taxon>Bacteria</taxon>
        <taxon>Pseudomonadati</taxon>
        <taxon>Pseudomonadota</taxon>
        <taxon>Gammaproteobacteria</taxon>
        <taxon>Pseudomonadales</taxon>
        <taxon>Pseudomonadaceae</taxon>
        <taxon>Pseudomonas</taxon>
    </lineage>
</organism>
<dbReference type="Proteomes" id="UP000408764">
    <property type="component" value="Unassembled WGS sequence"/>
</dbReference>
<dbReference type="EMBL" id="JAENSR010000002">
    <property type="protein sequence ID" value="MBK3459337.1"/>
    <property type="molecule type" value="Genomic_DNA"/>
</dbReference>
<evidence type="ECO:0000313" key="2">
    <source>
        <dbReference type="EMBL" id="MBK3459337.1"/>
    </source>
</evidence>